<reference evidence="2" key="2">
    <citation type="submission" date="2023-11" db="UniProtKB">
        <authorList>
            <consortium name="WormBaseParasite"/>
        </authorList>
    </citation>
    <scope>IDENTIFICATION</scope>
</reference>
<organism evidence="1 2">
    <name type="scientific">Trichobilharzia regenti</name>
    <name type="common">Nasal bird schistosome</name>
    <dbReference type="NCBI Taxonomy" id="157069"/>
    <lineage>
        <taxon>Eukaryota</taxon>
        <taxon>Metazoa</taxon>
        <taxon>Spiralia</taxon>
        <taxon>Lophotrochozoa</taxon>
        <taxon>Platyhelminthes</taxon>
        <taxon>Trematoda</taxon>
        <taxon>Digenea</taxon>
        <taxon>Strigeidida</taxon>
        <taxon>Schistosomatoidea</taxon>
        <taxon>Schistosomatidae</taxon>
        <taxon>Trichobilharzia</taxon>
    </lineage>
</organism>
<dbReference type="WBParaSite" id="TREG1_21440.1">
    <property type="protein sequence ID" value="TREG1_21440.1"/>
    <property type="gene ID" value="TREG1_21440"/>
</dbReference>
<protein>
    <submittedName>
        <fullName evidence="2">Uncharacterized protein</fullName>
    </submittedName>
</protein>
<reference evidence="1" key="1">
    <citation type="submission" date="2022-06" db="EMBL/GenBank/DDBJ databases">
        <authorList>
            <person name="Berger JAMES D."/>
            <person name="Berger JAMES D."/>
        </authorList>
    </citation>
    <scope>NUCLEOTIDE SEQUENCE [LARGE SCALE GENOMIC DNA]</scope>
</reference>
<keyword evidence="1" id="KW-1185">Reference proteome</keyword>
<accession>A0AA85JFB8</accession>
<name>A0AA85JFB8_TRIRE</name>
<dbReference type="Proteomes" id="UP000050795">
    <property type="component" value="Unassembled WGS sequence"/>
</dbReference>
<evidence type="ECO:0000313" key="1">
    <source>
        <dbReference type="Proteomes" id="UP000050795"/>
    </source>
</evidence>
<proteinExistence type="predicted"/>
<evidence type="ECO:0000313" key="2">
    <source>
        <dbReference type="WBParaSite" id="TREG1_21440.1"/>
    </source>
</evidence>
<dbReference type="AlphaFoldDB" id="A0AA85JFB8"/>
<sequence length="246" mass="27910">MNNCLALKLLTNVENNLMECYRSIKRHELNKLQVKIELTLRSPTLVERTHYHRLSRLVQVIYEIGQLCNRLVGQLTSLLLQTDSENNKLAMINESILDCANNRNGVPLVHKISQISNLVYEKINQVNRTQMVSGQGQSSLTVNTNMEVFISELHVLMDCLLECLCYFLLNLQKQLQFKSSDTILSLALPSASQTPSSSSSSSLSPSLQFSPAWIQTLLDSLLDIESHLPMKYTDQYDAARIRLLKN</sequence>